<sequence length="384" mass="43120">MKKIRPVNSLLIWPTLPPQVYFKAKSNWRPFPLDQDNCRIYSKARQAIWQAFTSLNLGPDAVILMPAYHHGSEVEALLKAGLKIRYYEVNELLEPDPAGLEALLDANVCALYLIHYLGFPQDALFWRQWCDARQLLLVEDAAQAFLATQQGQPVGSHGHMAFFCLYKTYGLPDGGAVVSSVPPPFPSASRQSGLWRAFKRHINWVATRRKEVGLVHLLFKPVQTWWNRSLSELKKQHHKEFEVGNPSTPPSTMTSFLLPKLLDEGTAEDRRKNYRFLLGHLGEMVPPPFDSLPEGASPFAFPIEVSDAKSFLLRLRHRGVGGLLFWLNPHPSLPVADFPRSKALREGLLALPVHQELTMADLEQIVQAVQEARVGLTAKAAVAG</sequence>
<gene>
    <name evidence="3" type="ORF">CA264_12820</name>
</gene>
<dbReference type="Proteomes" id="UP000266292">
    <property type="component" value="Chromosome"/>
</dbReference>
<evidence type="ECO:0000313" key="3">
    <source>
        <dbReference type="EMBL" id="ARS36246.1"/>
    </source>
</evidence>
<dbReference type="Gene3D" id="3.40.640.10">
    <property type="entry name" value="Type I PLP-dependent aspartate aminotransferase-like (Major domain)"/>
    <property type="match status" value="1"/>
</dbReference>
<dbReference type="PANTHER" id="PTHR30244">
    <property type="entry name" value="TRANSAMINASE"/>
    <property type="match status" value="1"/>
</dbReference>
<dbReference type="GO" id="GO:0030170">
    <property type="term" value="F:pyridoxal phosphate binding"/>
    <property type="evidence" value="ECO:0007669"/>
    <property type="project" value="TreeGrafter"/>
</dbReference>
<keyword evidence="4" id="KW-1185">Reference proteome</keyword>
<dbReference type="OrthoDB" id="9766188at2"/>
<dbReference type="SUPFAM" id="SSF53383">
    <property type="entry name" value="PLP-dependent transferases"/>
    <property type="match status" value="1"/>
</dbReference>
<dbReference type="InterPro" id="IPR015424">
    <property type="entry name" value="PyrdxlP-dep_Trfase"/>
</dbReference>
<name>A0A1X9YTK9_9BACT</name>
<reference evidence="4" key="1">
    <citation type="submission" date="2017-05" db="EMBL/GenBank/DDBJ databases">
        <authorList>
            <person name="Ray J."/>
            <person name="Price M."/>
            <person name="Deutschbauer A."/>
        </authorList>
    </citation>
    <scope>NUCLEOTIDE SEQUENCE [LARGE SCALE GENOMIC DNA]</scope>
    <source>
        <strain evidence="4">DSM 19842</strain>
    </source>
</reference>
<organism evidence="3 4">
    <name type="scientific">Pontibacter actiniarum</name>
    <dbReference type="NCBI Taxonomy" id="323450"/>
    <lineage>
        <taxon>Bacteria</taxon>
        <taxon>Pseudomonadati</taxon>
        <taxon>Bacteroidota</taxon>
        <taxon>Cytophagia</taxon>
        <taxon>Cytophagales</taxon>
        <taxon>Hymenobacteraceae</taxon>
        <taxon>Pontibacter</taxon>
    </lineage>
</organism>
<dbReference type="STRING" id="709015.GCA_000472485_02597"/>
<proteinExistence type="inferred from homology"/>
<dbReference type="InterPro" id="IPR015422">
    <property type="entry name" value="PyrdxlP-dep_Trfase_small"/>
</dbReference>
<comment type="similarity">
    <text evidence="1 2">Belongs to the DegT/DnrJ/EryC1 family.</text>
</comment>
<dbReference type="InterPro" id="IPR000653">
    <property type="entry name" value="DegT/StrS_aminotransferase"/>
</dbReference>
<evidence type="ECO:0000256" key="2">
    <source>
        <dbReference type="RuleBase" id="RU004508"/>
    </source>
</evidence>
<dbReference type="KEGG" id="pact:CA264_12820"/>
<accession>A0A1X9YTK9</accession>
<dbReference type="GO" id="GO:0000271">
    <property type="term" value="P:polysaccharide biosynthetic process"/>
    <property type="evidence" value="ECO:0007669"/>
    <property type="project" value="TreeGrafter"/>
</dbReference>
<dbReference type="RefSeq" id="WP_025607717.1">
    <property type="nucleotide sequence ID" value="NZ_CP021235.1"/>
</dbReference>
<evidence type="ECO:0000313" key="4">
    <source>
        <dbReference type="Proteomes" id="UP000266292"/>
    </source>
</evidence>
<dbReference type="Pfam" id="PF01041">
    <property type="entry name" value="DegT_DnrJ_EryC1"/>
    <property type="match status" value="1"/>
</dbReference>
<protein>
    <recommendedName>
        <fullName evidence="5">DegT/DnrJ/EryC1/StrS aminotransferase</fullName>
    </recommendedName>
</protein>
<dbReference type="PANTHER" id="PTHR30244:SF34">
    <property type="entry name" value="DTDP-4-AMINO-4,6-DIDEOXYGALACTOSE TRANSAMINASE"/>
    <property type="match status" value="1"/>
</dbReference>
<dbReference type="InterPro" id="IPR015421">
    <property type="entry name" value="PyrdxlP-dep_Trfase_major"/>
</dbReference>
<evidence type="ECO:0008006" key="5">
    <source>
        <dbReference type="Google" id="ProtNLM"/>
    </source>
</evidence>
<dbReference type="Gene3D" id="3.90.1150.10">
    <property type="entry name" value="Aspartate Aminotransferase, domain 1"/>
    <property type="match status" value="1"/>
</dbReference>
<dbReference type="EMBL" id="CP021235">
    <property type="protein sequence ID" value="ARS36246.1"/>
    <property type="molecule type" value="Genomic_DNA"/>
</dbReference>
<keyword evidence="2" id="KW-0663">Pyridoxal phosphate</keyword>
<dbReference type="AlphaFoldDB" id="A0A1X9YTK9"/>
<dbReference type="GO" id="GO:0008483">
    <property type="term" value="F:transaminase activity"/>
    <property type="evidence" value="ECO:0007669"/>
    <property type="project" value="TreeGrafter"/>
</dbReference>
<evidence type="ECO:0000256" key="1">
    <source>
        <dbReference type="ARBA" id="ARBA00037999"/>
    </source>
</evidence>